<dbReference type="EMBL" id="UZAH01018115">
    <property type="protein sequence ID" value="VDO47913.1"/>
    <property type="molecule type" value="Genomic_DNA"/>
</dbReference>
<reference evidence="2 3" key="1">
    <citation type="submission" date="2018-11" db="EMBL/GenBank/DDBJ databases">
        <authorList>
            <consortium name="Pathogen Informatics"/>
        </authorList>
    </citation>
    <scope>NUCLEOTIDE SEQUENCE [LARGE SCALE GENOMIC DNA]</scope>
</reference>
<reference evidence="4" key="2">
    <citation type="submission" date="2019-09" db="UniProtKB">
        <authorList>
            <consortium name="WormBaseParasite"/>
        </authorList>
    </citation>
    <scope>IDENTIFICATION</scope>
</reference>
<proteinExistence type="predicted"/>
<evidence type="ECO:0000313" key="3">
    <source>
        <dbReference type="Proteomes" id="UP000050761"/>
    </source>
</evidence>
<gene>
    <name evidence="2" type="ORF">HPBE_LOCUS3885</name>
</gene>
<organism evidence="3 4">
    <name type="scientific">Heligmosomoides polygyrus</name>
    <name type="common">Parasitic roundworm</name>
    <dbReference type="NCBI Taxonomy" id="6339"/>
    <lineage>
        <taxon>Eukaryota</taxon>
        <taxon>Metazoa</taxon>
        <taxon>Ecdysozoa</taxon>
        <taxon>Nematoda</taxon>
        <taxon>Chromadorea</taxon>
        <taxon>Rhabditida</taxon>
        <taxon>Rhabditina</taxon>
        <taxon>Rhabditomorpha</taxon>
        <taxon>Strongyloidea</taxon>
        <taxon>Heligmosomidae</taxon>
        <taxon>Heligmosomoides</taxon>
    </lineage>
</organism>
<dbReference type="WBParaSite" id="HPBE_0000388401-mRNA-1">
    <property type="protein sequence ID" value="HPBE_0000388401-mRNA-1"/>
    <property type="gene ID" value="HPBE_0000388401"/>
</dbReference>
<dbReference type="Proteomes" id="UP000050761">
    <property type="component" value="Unassembled WGS sequence"/>
</dbReference>
<dbReference type="AlphaFoldDB" id="A0A183FCJ2"/>
<evidence type="ECO:0000313" key="4">
    <source>
        <dbReference type="WBParaSite" id="HPBE_0000388401-mRNA-1"/>
    </source>
</evidence>
<dbReference type="OrthoDB" id="5907378at2759"/>
<accession>A0A183FCJ2</accession>
<protein>
    <submittedName>
        <fullName evidence="4">DASH complex subunit DAM1</fullName>
    </submittedName>
</protein>
<evidence type="ECO:0000313" key="2">
    <source>
        <dbReference type="EMBL" id="VDO47913.1"/>
    </source>
</evidence>
<keyword evidence="3" id="KW-1185">Reference proteome</keyword>
<feature type="compositionally biased region" description="Polar residues" evidence="1">
    <location>
        <begin position="1"/>
        <end position="13"/>
    </location>
</feature>
<name>A0A183FCJ2_HELPZ</name>
<feature type="region of interest" description="Disordered" evidence="1">
    <location>
        <begin position="1"/>
        <end position="36"/>
    </location>
</feature>
<accession>A0A3P7WZ19</accession>
<sequence>MMGRDSASTSLSQTTERAKRARARSTTRVRESEDAELKEALKEAIDDGAISLEQLGEAVPNFDLGVSYDNFITGTMKNCKMNMTKAKVLQKQSSNVKESSDSIIRSLTAVVHQQAKAIFGMSAAVSISSKLKHVYL</sequence>
<evidence type="ECO:0000256" key="1">
    <source>
        <dbReference type="SAM" id="MobiDB-lite"/>
    </source>
</evidence>